<feature type="compositionally biased region" description="Polar residues" evidence="9">
    <location>
        <begin position="794"/>
        <end position="808"/>
    </location>
</feature>
<dbReference type="FunFam" id="2.40.50.140:FF:000213">
    <property type="entry name" value="Ribonuclease R"/>
    <property type="match status" value="1"/>
</dbReference>
<dbReference type="Pfam" id="PF00575">
    <property type="entry name" value="S1"/>
    <property type="match status" value="1"/>
</dbReference>
<dbReference type="InterPro" id="IPR013668">
    <property type="entry name" value="RNase_R_HTH_12"/>
</dbReference>
<feature type="domain" description="S1 motif" evidence="10">
    <location>
        <begin position="643"/>
        <end position="724"/>
    </location>
</feature>
<keyword evidence="7" id="KW-0269">Exonuclease</keyword>
<feature type="compositionally biased region" description="Basic residues" evidence="9">
    <location>
        <begin position="734"/>
        <end position="748"/>
    </location>
</feature>
<dbReference type="NCBIfam" id="TIGR00358">
    <property type="entry name" value="3_prime_RNase"/>
    <property type="match status" value="1"/>
</dbReference>
<dbReference type="EMBL" id="UOFU01000062">
    <property type="protein sequence ID" value="VAW94970.1"/>
    <property type="molecule type" value="Genomic_DNA"/>
</dbReference>
<evidence type="ECO:0000256" key="6">
    <source>
        <dbReference type="ARBA" id="ARBA00022801"/>
    </source>
</evidence>
<dbReference type="NCBIfam" id="NF008648">
    <property type="entry name" value="PRK11642.1"/>
    <property type="match status" value="1"/>
</dbReference>
<evidence type="ECO:0000256" key="9">
    <source>
        <dbReference type="SAM" id="MobiDB-lite"/>
    </source>
</evidence>
<dbReference type="InterPro" id="IPR003029">
    <property type="entry name" value="S1_domain"/>
</dbReference>
<dbReference type="Pfam" id="PF17876">
    <property type="entry name" value="CSD2"/>
    <property type="match status" value="1"/>
</dbReference>
<evidence type="ECO:0000313" key="11">
    <source>
        <dbReference type="EMBL" id="VAW94970.1"/>
    </source>
</evidence>
<dbReference type="HAMAP" id="MF_01895">
    <property type="entry name" value="RNase_R"/>
    <property type="match status" value="1"/>
</dbReference>
<organism evidence="11">
    <name type="scientific">hydrothermal vent metagenome</name>
    <dbReference type="NCBI Taxonomy" id="652676"/>
    <lineage>
        <taxon>unclassified sequences</taxon>
        <taxon>metagenomes</taxon>
        <taxon>ecological metagenomes</taxon>
    </lineage>
</organism>
<evidence type="ECO:0000256" key="8">
    <source>
        <dbReference type="ARBA" id="ARBA00022884"/>
    </source>
</evidence>
<sequence length="837" mass="94390">MTKRKKKTTVTDPHAEREARKYENPIPSRELILELLEEASEPLVWQQVAERLGLDDEESQIALTRRLRAMERDGQLVRNRRNAYGPLDKMDLVRGRIIAHPDGFGFLVPDDGSDDLFMGPRDMRALFHGDRVVAHVSGIDRRGRREGAVVDVLERNTHQIVGRLLIEGGIAVVAPDSKRITHDILIPAEELSDAREGQIVMVEVVEQPSRRRQPIGRILEVLGEHMAPGMEIDIAARAHALPYLWPQGVEDEVAGLKPRVLPSHKKGREDIRELPLVTIDGEDARDFDDAVYCEPQGSGWRLLVAIADVSHYVSVGSALDAEAIERGNSVYFPGRVIPMLPEVLSNGLCSINPKVDRLCMVCEMQVSSSGKVKSHRFFEGLMRSHARLTYDKVAAIIDGQAGLRKTYARQVPHLENLHELFQVFIKQRKKRGAIEFETTETRIVFGDDKKIERIEPLMRNDAHKMIEECMIAANVEAAKFLAKHKMPTLFRVHDTPKEAKLIDLRAFLAELGLDLPGGDKPSAKDYATLLESVRERPDAHLIQTVLLRSMNQAVYQPENLGHFGLSLEEYAHFTSPIRRYPDLLVHRGIRHILRGGKAADFDYAPSDMQNLGERCSMTERRADEATRDATDWLKCEYVMDKVGEVFPGIITSVTGFGLFVELDDIYVEGLVHVTSLTSDYYHFDPAHHIMRGERTGKHYRLGDTVEVRVVRVDLDEKKIDFEMADKVQGEPRPERKKKTRKRRKKKPGKSALPQAAAVASEESVQGGEDEATDKPKKKKKRRRRSKKKGGGDASAQTTEQASNESTKTVAPASESADKPAKKKRRRRPRRKPKPASE</sequence>
<dbReference type="GO" id="GO:0008859">
    <property type="term" value="F:exoribonuclease II activity"/>
    <property type="evidence" value="ECO:0007669"/>
    <property type="project" value="UniProtKB-EC"/>
</dbReference>
<proteinExistence type="inferred from homology"/>
<dbReference type="Gene3D" id="2.40.50.140">
    <property type="entry name" value="Nucleic acid-binding proteins"/>
    <property type="match status" value="2"/>
</dbReference>
<dbReference type="InterPro" id="IPR013223">
    <property type="entry name" value="RNase_B_OB_dom"/>
</dbReference>
<name>A0A3B1A0C1_9ZZZZ</name>
<dbReference type="GO" id="GO:0003723">
    <property type="term" value="F:RNA binding"/>
    <property type="evidence" value="ECO:0007669"/>
    <property type="project" value="UniProtKB-KW"/>
</dbReference>
<dbReference type="PANTHER" id="PTHR23355:SF9">
    <property type="entry name" value="DIS3-LIKE EXONUCLEASE 2"/>
    <property type="match status" value="1"/>
</dbReference>
<feature type="compositionally biased region" description="Basic and acidic residues" evidence="9">
    <location>
        <begin position="724"/>
        <end position="733"/>
    </location>
</feature>
<feature type="region of interest" description="Disordered" evidence="9">
    <location>
        <begin position="1"/>
        <end position="23"/>
    </location>
</feature>
<dbReference type="InterPro" id="IPR001900">
    <property type="entry name" value="RNase_II/R"/>
</dbReference>
<evidence type="ECO:0000256" key="4">
    <source>
        <dbReference type="ARBA" id="ARBA00022490"/>
    </source>
</evidence>
<dbReference type="PROSITE" id="PS01175">
    <property type="entry name" value="RIBONUCLEASE_II"/>
    <property type="match status" value="1"/>
</dbReference>
<dbReference type="SUPFAM" id="SSF50249">
    <property type="entry name" value="Nucleic acid-binding proteins"/>
    <property type="match status" value="4"/>
</dbReference>
<feature type="compositionally biased region" description="Basic residues" evidence="9">
    <location>
        <begin position="775"/>
        <end position="788"/>
    </location>
</feature>
<comment type="subcellular location">
    <subcellularLocation>
        <location evidence="2">Cytoplasm</location>
    </subcellularLocation>
</comment>
<feature type="compositionally biased region" description="Basic and acidic residues" evidence="9">
    <location>
        <begin position="13"/>
        <end position="23"/>
    </location>
</feature>
<dbReference type="PANTHER" id="PTHR23355">
    <property type="entry name" value="RIBONUCLEASE"/>
    <property type="match status" value="1"/>
</dbReference>
<accession>A0A3B1A0C1</accession>
<comment type="catalytic activity">
    <reaction evidence="1">
        <text>Exonucleolytic cleavage in the 3'- to 5'-direction to yield nucleoside 5'-phosphates.</text>
        <dbReference type="EC" id="3.1.13.1"/>
    </reaction>
</comment>
<dbReference type="EC" id="3.1.13.1" evidence="3"/>
<keyword evidence="8" id="KW-0694">RNA-binding</keyword>
<dbReference type="Pfam" id="PF08461">
    <property type="entry name" value="WHD_RNase_R"/>
    <property type="match status" value="1"/>
</dbReference>
<evidence type="ECO:0000256" key="7">
    <source>
        <dbReference type="ARBA" id="ARBA00022839"/>
    </source>
</evidence>
<dbReference type="InterPro" id="IPR004476">
    <property type="entry name" value="RNase_II/RNase_R"/>
</dbReference>
<dbReference type="GO" id="GO:0005829">
    <property type="term" value="C:cytosol"/>
    <property type="evidence" value="ECO:0007669"/>
    <property type="project" value="TreeGrafter"/>
</dbReference>
<dbReference type="InterPro" id="IPR040476">
    <property type="entry name" value="CSD2"/>
</dbReference>
<evidence type="ECO:0000256" key="5">
    <source>
        <dbReference type="ARBA" id="ARBA00022722"/>
    </source>
</evidence>
<dbReference type="NCBIfam" id="TIGR02063">
    <property type="entry name" value="RNase_R"/>
    <property type="match status" value="1"/>
</dbReference>
<feature type="compositionally biased region" description="Basic residues" evidence="9">
    <location>
        <begin position="820"/>
        <end position="837"/>
    </location>
</feature>
<keyword evidence="6" id="KW-0378">Hydrolase</keyword>
<gene>
    <name evidence="11" type="ORF">MNBD_GAMMA20-649</name>
</gene>
<dbReference type="GO" id="GO:0006402">
    <property type="term" value="P:mRNA catabolic process"/>
    <property type="evidence" value="ECO:0007669"/>
    <property type="project" value="TreeGrafter"/>
</dbReference>
<keyword evidence="4" id="KW-0963">Cytoplasm</keyword>
<feature type="region of interest" description="Disordered" evidence="9">
    <location>
        <begin position="724"/>
        <end position="837"/>
    </location>
</feature>
<dbReference type="SMART" id="SM00316">
    <property type="entry name" value="S1"/>
    <property type="match status" value="1"/>
</dbReference>
<reference evidence="11" key="1">
    <citation type="submission" date="2018-06" db="EMBL/GenBank/DDBJ databases">
        <authorList>
            <person name="Zhirakovskaya E."/>
        </authorList>
    </citation>
    <scope>NUCLEOTIDE SEQUENCE</scope>
</reference>
<evidence type="ECO:0000259" key="10">
    <source>
        <dbReference type="PROSITE" id="PS50126"/>
    </source>
</evidence>
<dbReference type="SMART" id="SM00357">
    <property type="entry name" value="CSP"/>
    <property type="match status" value="2"/>
</dbReference>
<evidence type="ECO:0000256" key="2">
    <source>
        <dbReference type="ARBA" id="ARBA00004496"/>
    </source>
</evidence>
<dbReference type="Pfam" id="PF00773">
    <property type="entry name" value="RNB"/>
    <property type="match status" value="1"/>
</dbReference>
<dbReference type="InterPro" id="IPR011805">
    <property type="entry name" value="RNase_R"/>
</dbReference>
<protein>
    <recommendedName>
        <fullName evidence="3">exoribonuclease II</fullName>
        <ecNumber evidence="3">3.1.13.1</ecNumber>
    </recommendedName>
</protein>
<dbReference type="CDD" id="cd04471">
    <property type="entry name" value="S1_RNase_R"/>
    <property type="match status" value="1"/>
</dbReference>
<dbReference type="PROSITE" id="PS50126">
    <property type="entry name" value="S1"/>
    <property type="match status" value="1"/>
</dbReference>
<dbReference type="InterPro" id="IPR012340">
    <property type="entry name" value="NA-bd_OB-fold"/>
</dbReference>
<dbReference type="InterPro" id="IPR011129">
    <property type="entry name" value="CSD"/>
</dbReference>
<evidence type="ECO:0000256" key="3">
    <source>
        <dbReference type="ARBA" id="ARBA00012163"/>
    </source>
</evidence>
<evidence type="ECO:0000256" key="1">
    <source>
        <dbReference type="ARBA" id="ARBA00001849"/>
    </source>
</evidence>
<dbReference type="InterPro" id="IPR050180">
    <property type="entry name" value="RNR_Ribonuclease"/>
</dbReference>
<dbReference type="InterPro" id="IPR022966">
    <property type="entry name" value="RNase_II/R_CS"/>
</dbReference>
<dbReference type="AlphaFoldDB" id="A0A3B1A0C1"/>
<keyword evidence="5" id="KW-0540">Nuclease</keyword>
<dbReference type="Pfam" id="PF08206">
    <property type="entry name" value="OB_RNB"/>
    <property type="match status" value="1"/>
</dbReference>
<dbReference type="SMART" id="SM00955">
    <property type="entry name" value="RNB"/>
    <property type="match status" value="1"/>
</dbReference>